<dbReference type="SUPFAM" id="SSF57501">
    <property type="entry name" value="Cystine-knot cytokines"/>
    <property type="match status" value="1"/>
</dbReference>
<dbReference type="PRINTS" id="PR01932">
    <property type="entry name" value="INTRLEUKIN17"/>
</dbReference>
<comment type="subcellular location">
    <subcellularLocation>
        <location evidence="1">Secreted</location>
    </subcellularLocation>
</comment>
<reference evidence="8" key="2">
    <citation type="submission" date="2025-08" db="UniProtKB">
        <authorList>
            <consortium name="Ensembl"/>
        </authorList>
    </citation>
    <scope>IDENTIFICATION</scope>
</reference>
<keyword evidence="6" id="KW-1133">Transmembrane helix</keyword>
<dbReference type="Pfam" id="PF06083">
    <property type="entry name" value="IL17"/>
    <property type="match status" value="1"/>
</dbReference>
<comment type="similarity">
    <text evidence="2">Belongs to the IL-17 family.</text>
</comment>
<dbReference type="Gene3D" id="2.10.90.10">
    <property type="entry name" value="Cystine-knot cytokines"/>
    <property type="match status" value="1"/>
</dbReference>
<keyword evidence="6" id="KW-0812">Transmembrane</keyword>
<dbReference type="InterPro" id="IPR010345">
    <property type="entry name" value="IL-17_fam"/>
</dbReference>
<reference evidence="8 9" key="1">
    <citation type="journal article" date="2014" name="Nat. Genet.">
        <title>Whole-genome sequence of a flatfish provides insights into ZW sex chromosome evolution and adaptation to a benthic lifestyle.</title>
        <authorList>
            <person name="Chen S."/>
            <person name="Zhang G."/>
            <person name="Shao C."/>
            <person name="Huang Q."/>
            <person name="Liu G."/>
            <person name="Zhang P."/>
            <person name="Song W."/>
            <person name="An N."/>
            <person name="Chalopin D."/>
            <person name="Volff J.N."/>
            <person name="Hong Y."/>
            <person name="Li Q."/>
            <person name="Sha Z."/>
            <person name="Zhou H."/>
            <person name="Xie M."/>
            <person name="Yu Q."/>
            <person name="Liu Y."/>
            <person name="Xiang H."/>
            <person name="Wang N."/>
            <person name="Wu K."/>
            <person name="Yang C."/>
            <person name="Zhou Q."/>
            <person name="Liao X."/>
            <person name="Yang L."/>
            <person name="Hu Q."/>
            <person name="Zhang J."/>
            <person name="Meng L."/>
            <person name="Jin L."/>
            <person name="Tian Y."/>
            <person name="Lian J."/>
            <person name="Yang J."/>
            <person name="Miao G."/>
            <person name="Liu S."/>
            <person name="Liang Z."/>
            <person name="Yan F."/>
            <person name="Li Y."/>
            <person name="Sun B."/>
            <person name="Zhang H."/>
            <person name="Zhang J."/>
            <person name="Zhu Y."/>
            <person name="Du M."/>
            <person name="Zhao Y."/>
            <person name="Schartl M."/>
            <person name="Tang Q."/>
            <person name="Wang J."/>
        </authorList>
    </citation>
    <scope>NUCLEOTIDE SEQUENCE</scope>
</reference>
<evidence type="ECO:0000256" key="4">
    <source>
        <dbReference type="ARBA" id="ARBA00022525"/>
    </source>
</evidence>
<dbReference type="GeneTree" id="ENSGT00940000156618"/>
<dbReference type="Ensembl" id="ENSCSET00000030822.1">
    <property type="protein sequence ID" value="ENSCSEP00000030417.1"/>
    <property type="gene ID" value="ENSCSEG00000019482.1"/>
</dbReference>
<evidence type="ECO:0000256" key="3">
    <source>
        <dbReference type="ARBA" id="ARBA00022514"/>
    </source>
</evidence>
<organism evidence="8 9">
    <name type="scientific">Cynoglossus semilaevis</name>
    <name type="common">Tongue sole</name>
    <dbReference type="NCBI Taxonomy" id="244447"/>
    <lineage>
        <taxon>Eukaryota</taxon>
        <taxon>Metazoa</taxon>
        <taxon>Chordata</taxon>
        <taxon>Craniata</taxon>
        <taxon>Vertebrata</taxon>
        <taxon>Euteleostomi</taxon>
        <taxon>Actinopterygii</taxon>
        <taxon>Neopterygii</taxon>
        <taxon>Teleostei</taxon>
        <taxon>Neoteleostei</taxon>
        <taxon>Acanthomorphata</taxon>
        <taxon>Carangaria</taxon>
        <taxon>Pleuronectiformes</taxon>
        <taxon>Pleuronectoidei</taxon>
        <taxon>Cynoglossidae</taxon>
        <taxon>Cynoglossinae</taxon>
        <taxon>Cynoglossus</taxon>
    </lineage>
</organism>
<evidence type="ECO:0000256" key="2">
    <source>
        <dbReference type="ARBA" id="ARBA00007236"/>
    </source>
</evidence>
<dbReference type="InterPro" id="IPR020440">
    <property type="entry name" value="IL-17_chr"/>
</dbReference>
<dbReference type="InterPro" id="IPR029034">
    <property type="entry name" value="Cystine-knot_cytokine"/>
</dbReference>
<feature type="chain" id="PRO_5018044493" evidence="7">
    <location>
        <begin position="24"/>
        <end position="183"/>
    </location>
</feature>
<dbReference type="InParanoid" id="A0A3P8WV65"/>
<evidence type="ECO:0000256" key="1">
    <source>
        <dbReference type="ARBA" id="ARBA00004613"/>
    </source>
</evidence>
<name>A0A3P8WV65_CYNSE</name>
<evidence type="ECO:0000313" key="9">
    <source>
        <dbReference type="Proteomes" id="UP000265120"/>
    </source>
</evidence>
<accession>A0A3P8WV65</accession>
<reference evidence="8" key="3">
    <citation type="submission" date="2025-09" db="UniProtKB">
        <authorList>
            <consortium name="Ensembl"/>
        </authorList>
    </citation>
    <scope>IDENTIFICATION</scope>
</reference>
<dbReference type="GO" id="GO:0005125">
    <property type="term" value="F:cytokine activity"/>
    <property type="evidence" value="ECO:0007669"/>
    <property type="project" value="UniProtKB-KW"/>
</dbReference>
<evidence type="ECO:0000256" key="5">
    <source>
        <dbReference type="ARBA" id="ARBA00022729"/>
    </source>
</evidence>
<dbReference type="GO" id="GO:0006954">
    <property type="term" value="P:inflammatory response"/>
    <property type="evidence" value="ECO:0007669"/>
    <property type="project" value="InterPro"/>
</dbReference>
<evidence type="ECO:0000256" key="7">
    <source>
        <dbReference type="SAM" id="SignalP"/>
    </source>
</evidence>
<keyword evidence="3" id="KW-0202">Cytokine</keyword>
<feature type="signal peptide" evidence="7">
    <location>
        <begin position="1"/>
        <end position="23"/>
    </location>
</feature>
<keyword evidence="4" id="KW-0964">Secreted</keyword>
<keyword evidence="6" id="KW-0472">Membrane</keyword>
<keyword evidence="9" id="KW-1185">Reference proteome</keyword>
<feature type="transmembrane region" description="Helical" evidence="6">
    <location>
        <begin position="33"/>
        <end position="57"/>
    </location>
</feature>
<sequence>MFFFMISLVFASSFFFFFPHCASETFVFFFFSPQAASVCTILMVMVLVETTATSNTIRSLKPKKKSASAPTETVPLQLDNRSLVLNNTIRSLENCSISPWSYNVSKDDSLFPQLMEAQCLLEGCLDSQGIEDRNLKSTAIIQQVLVLRRMRSNSTEHSYYFKLESRLMAVGCTCVRSIVQHQQ</sequence>
<dbReference type="AlphaFoldDB" id="A0A3P8WV65"/>
<dbReference type="STRING" id="244447.ENSCSEP00000030417"/>
<dbReference type="GO" id="GO:0005615">
    <property type="term" value="C:extracellular space"/>
    <property type="evidence" value="ECO:0007669"/>
    <property type="project" value="UniProtKB-KW"/>
</dbReference>
<protein>
    <submittedName>
        <fullName evidence="8">Interleukin 17F</fullName>
    </submittedName>
</protein>
<keyword evidence="5 7" id="KW-0732">Signal</keyword>
<dbReference type="Proteomes" id="UP000265120">
    <property type="component" value="Chromosome 5"/>
</dbReference>
<proteinExistence type="inferred from homology"/>
<evidence type="ECO:0000256" key="6">
    <source>
        <dbReference type="SAM" id="Phobius"/>
    </source>
</evidence>
<evidence type="ECO:0000313" key="8">
    <source>
        <dbReference type="Ensembl" id="ENSCSEP00000030417.1"/>
    </source>
</evidence>